<accession>A0A381SJ98</accession>
<evidence type="ECO:0000256" key="1">
    <source>
        <dbReference type="SAM" id="MobiDB-lite"/>
    </source>
</evidence>
<feature type="region of interest" description="Disordered" evidence="1">
    <location>
        <begin position="34"/>
        <end position="59"/>
    </location>
</feature>
<feature type="compositionally biased region" description="Low complexity" evidence="1">
    <location>
        <begin position="35"/>
        <end position="46"/>
    </location>
</feature>
<name>A0A381SJ98_9ZZZZ</name>
<proteinExistence type="predicted"/>
<organism evidence="2">
    <name type="scientific">marine metagenome</name>
    <dbReference type="NCBI Taxonomy" id="408172"/>
    <lineage>
        <taxon>unclassified sequences</taxon>
        <taxon>metagenomes</taxon>
        <taxon>ecological metagenomes</taxon>
    </lineage>
</organism>
<gene>
    <name evidence="2" type="ORF">METZ01_LOCUS56368</name>
</gene>
<reference evidence="2" key="1">
    <citation type="submission" date="2018-05" db="EMBL/GenBank/DDBJ databases">
        <authorList>
            <person name="Lanie J.A."/>
            <person name="Ng W.-L."/>
            <person name="Kazmierczak K.M."/>
            <person name="Andrzejewski T.M."/>
            <person name="Davidsen T.M."/>
            <person name="Wayne K.J."/>
            <person name="Tettelin H."/>
            <person name="Glass J.I."/>
            <person name="Rusch D."/>
            <person name="Podicherti R."/>
            <person name="Tsui H.-C.T."/>
            <person name="Winkler M.E."/>
        </authorList>
    </citation>
    <scope>NUCLEOTIDE SEQUENCE</scope>
</reference>
<dbReference type="EMBL" id="UINC01003119">
    <property type="protein sequence ID" value="SVA03514.1"/>
    <property type="molecule type" value="Genomic_DNA"/>
</dbReference>
<evidence type="ECO:0000313" key="2">
    <source>
        <dbReference type="EMBL" id="SVA03514.1"/>
    </source>
</evidence>
<evidence type="ECO:0008006" key="3">
    <source>
        <dbReference type="Google" id="ProtNLM"/>
    </source>
</evidence>
<dbReference type="AlphaFoldDB" id="A0A381SJ98"/>
<protein>
    <recommendedName>
        <fullName evidence="3">Secreted protein</fullName>
    </recommendedName>
</protein>
<sequence length="227" mass="25622">MYLSIIKRVIMNYSKYIIYLVFTTSFFQLVSAQDNSNSSSKGVKLSSEPKKKKSFLKPSNLSNPFLKKLKNKDVKDFFPDSDMNKNSSEDFIDNTKYYLTRLNAQANESKKNINKFKVDMFLGEISTDGDLINIVLRDHEYPDGDIIEVLVNDKIVLPAILLSETAVGFKLDLKTGFNVIDFVALNQGSSGPNTAEVRVYDDIGNLVGNNRWNLATGVKATYIVYKN</sequence>